<proteinExistence type="predicted"/>
<reference evidence="2" key="1">
    <citation type="submission" date="2016-05" db="EMBL/GenBank/DDBJ databases">
        <authorList>
            <person name="Naeem Raeece"/>
        </authorList>
    </citation>
    <scope>NUCLEOTIDE SEQUENCE [LARGE SCALE GENOMIC DNA]</scope>
</reference>
<accession>A0A1A8YP54</accession>
<dbReference type="EMBL" id="FLRE01000061">
    <property type="protein sequence ID" value="SBT33377.1"/>
    <property type="molecule type" value="Genomic_DNA"/>
</dbReference>
<evidence type="ECO:0000313" key="2">
    <source>
        <dbReference type="Proteomes" id="UP000078550"/>
    </source>
</evidence>
<dbReference type="AlphaFoldDB" id="A0A1A8YP54"/>
<name>A0A1A8YP54_PLAOA</name>
<gene>
    <name evidence="1" type="ORF">POVWA2_014440</name>
</gene>
<dbReference type="Proteomes" id="UP000078550">
    <property type="component" value="Unassembled WGS sequence"/>
</dbReference>
<evidence type="ECO:0000313" key="1">
    <source>
        <dbReference type="EMBL" id="SBT33377.1"/>
    </source>
</evidence>
<sequence>MCFAEKRALSQKPLKREGGMMITLTHFGAKSAHGFAKEKEHTKSVQNAHNCNGWMDGWMDGWMRGGPRKFPLLEFSP</sequence>
<organism evidence="1 2">
    <name type="scientific">Plasmodium ovale wallikeri</name>
    <dbReference type="NCBI Taxonomy" id="864142"/>
    <lineage>
        <taxon>Eukaryota</taxon>
        <taxon>Sar</taxon>
        <taxon>Alveolata</taxon>
        <taxon>Apicomplexa</taxon>
        <taxon>Aconoidasida</taxon>
        <taxon>Haemosporida</taxon>
        <taxon>Plasmodiidae</taxon>
        <taxon>Plasmodium</taxon>
        <taxon>Plasmodium (Plasmodium)</taxon>
    </lineage>
</organism>
<protein>
    <submittedName>
        <fullName evidence="1">Uncharacterized protein</fullName>
    </submittedName>
</protein>